<dbReference type="EMBL" id="RJTM01000018">
    <property type="protein sequence ID" value="RNL92288.1"/>
    <property type="molecule type" value="Genomic_DNA"/>
</dbReference>
<comment type="caution">
    <text evidence="4">The sequence shown here is derived from an EMBL/GenBank/DDBJ whole genome shotgun (WGS) entry which is preliminary data.</text>
</comment>
<dbReference type="RefSeq" id="WP_123214675.1">
    <property type="nucleotide sequence ID" value="NZ_RJTM01000018.1"/>
</dbReference>
<dbReference type="InterPro" id="IPR046159">
    <property type="entry name" value="DUF6161"/>
</dbReference>
<name>A0A3N0EWK8_SINP1</name>
<sequence length="428" mass="49491">MTTKEFREKILESKNLKWFKNIKVDFQLTAVNFSKTFKSLSEFHKFLELQKTGFENIDSLPDELKGSKDFFTKNLTNLEVFFNRYQNSTESQLDVYWKSATTKNNSQKIDLSSTNVLTFDSTQTDLLIRINETNSNYTKGAYDYITNAKNIGSSRDSFIGGILAYEFENPKTLLAKGDTPSKRKIQELENRIENQLSESESQLLEHLESSKNEFEAYVEKIDELKTQKESLFNDWFEGNENLEGIKSQITQFFEESKGRRENLEIAYDKKLELSKPARYWQKKANTYFDNYKTARTILLVMIGVTALFLGIILAVAPEYIFKNVFKGNEVTIVRWSLIFIAFLALMAYAIRAVNKFMFSSLHLSRDAEERHALTFVYLSLLNEQGSEMDGEDRKLILQSLFSRSETGLLKDDSGPTMPNDIISKIINK</sequence>
<feature type="coiled-coil region" evidence="1">
    <location>
        <begin position="182"/>
        <end position="234"/>
    </location>
</feature>
<dbReference type="OrthoDB" id="6193541at2"/>
<keyword evidence="2" id="KW-0472">Membrane</keyword>
<feature type="transmembrane region" description="Helical" evidence="2">
    <location>
        <begin position="297"/>
        <end position="320"/>
    </location>
</feature>
<evidence type="ECO:0000256" key="2">
    <source>
        <dbReference type="SAM" id="Phobius"/>
    </source>
</evidence>
<evidence type="ECO:0000313" key="4">
    <source>
        <dbReference type="EMBL" id="RNL92288.1"/>
    </source>
</evidence>
<dbReference type="Proteomes" id="UP000267469">
    <property type="component" value="Unassembled WGS sequence"/>
</dbReference>
<keyword evidence="2" id="KW-0812">Transmembrane</keyword>
<gene>
    <name evidence="4" type="ORF">ED312_03760</name>
</gene>
<accession>A0A3N0EWK8</accession>
<dbReference type="Pfam" id="PF19658">
    <property type="entry name" value="DUF6161"/>
    <property type="match status" value="1"/>
</dbReference>
<protein>
    <recommendedName>
        <fullName evidence="3">DUF6161 domain-containing protein</fullName>
    </recommendedName>
</protein>
<keyword evidence="2" id="KW-1133">Transmembrane helix</keyword>
<dbReference type="AlphaFoldDB" id="A0A3N0EWK8"/>
<evidence type="ECO:0000256" key="1">
    <source>
        <dbReference type="SAM" id="Coils"/>
    </source>
</evidence>
<evidence type="ECO:0000259" key="3">
    <source>
        <dbReference type="Pfam" id="PF19658"/>
    </source>
</evidence>
<keyword evidence="5" id="KW-1185">Reference proteome</keyword>
<reference evidence="4 5" key="1">
    <citation type="submission" date="2018-10" db="EMBL/GenBank/DDBJ databases">
        <title>Sinomicrobium pectinilyticum sp. nov., a pectinase-producing bacterium isolated from alkaline and saline soil, and emended description of the genus Sinomicrobium.</title>
        <authorList>
            <person name="Cheng B."/>
            <person name="Li C."/>
            <person name="Lai Q."/>
            <person name="Du M."/>
            <person name="Shao Z."/>
            <person name="Xu P."/>
            <person name="Yang C."/>
        </authorList>
    </citation>
    <scope>NUCLEOTIDE SEQUENCE [LARGE SCALE GENOMIC DNA]</scope>
    <source>
        <strain evidence="4 5">5DNS001</strain>
    </source>
</reference>
<feature type="transmembrane region" description="Helical" evidence="2">
    <location>
        <begin position="332"/>
        <end position="350"/>
    </location>
</feature>
<keyword evidence="1" id="KW-0175">Coiled coil</keyword>
<organism evidence="4 5">
    <name type="scientific">Sinomicrobium pectinilyticum</name>
    <dbReference type="NCBI Taxonomy" id="1084421"/>
    <lineage>
        <taxon>Bacteria</taxon>
        <taxon>Pseudomonadati</taxon>
        <taxon>Bacteroidota</taxon>
        <taxon>Flavobacteriia</taxon>
        <taxon>Flavobacteriales</taxon>
        <taxon>Flavobacteriaceae</taxon>
        <taxon>Sinomicrobium</taxon>
    </lineage>
</organism>
<proteinExistence type="predicted"/>
<evidence type="ECO:0000313" key="5">
    <source>
        <dbReference type="Proteomes" id="UP000267469"/>
    </source>
</evidence>
<feature type="domain" description="DUF6161" evidence="3">
    <location>
        <begin position="186"/>
        <end position="414"/>
    </location>
</feature>